<evidence type="ECO:0000256" key="10">
    <source>
        <dbReference type="ARBA" id="ARBA00022723"/>
    </source>
</evidence>
<gene>
    <name evidence="19" type="ORF">SNR37_001228</name>
</gene>
<keyword evidence="20" id="KW-1185">Reference proteome</keyword>
<sequence length="539" mass="62223">MKKTVLSILLLTLSSTSLAEQDSGPRLVAYRDTYILLGKYNPNPPSLGDYSSVLATKEGENGGGIDNLETEFQISGKLIVAESLLSKRDYFSIAYTQQSFWQVYNKPFSSPFRDTNYEPELIYTWRSDQFSIDKNRWLLRAASLGFSHQANGSYGEFDRSWERIYAQFDTSYNDWLITFKPWIPVGPEVNNGGDFTDYYGYGELTLGYLFGDDQCNHRVTAMGRNNLQSDNKGAVDLRFSYCISPAFSLYAKYFNGYGESMLDYNIHNQSFGLGVALNRIGDRREMMSTSSQWTFAGMSMFRDNYILPFKYNPSPAIPDLAGGVPGQQPEKMEVEFQFSFRLTLPFTLFTDSDNLSFAYTQQTFWQPYERSGDAIRETNYEPEFFYQWNSSAEQRSAWSPEWMRFGLVHESNGQTQIRSRSWNRIYGEFGFDAKPVSVAIKPWYRIKEDESEDDNPNMEDYYGYGELTASWQVNERHRLSFLGRNNFKKDNKGALDLRWSYGITQELALYLKYFNGYGESLIDYNKHNQSLGIGFAINN</sequence>
<evidence type="ECO:0000256" key="2">
    <source>
        <dbReference type="ARBA" id="ARBA00001604"/>
    </source>
</evidence>
<evidence type="ECO:0000256" key="1">
    <source>
        <dbReference type="ARBA" id="ARBA00000111"/>
    </source>
</evidence>
<reference evidence="20" key="1">
    <citation type="submission" date="2023-07" db="EMBL/GenBank/DDBJ databases">
        <title>Draft genome sequence of Agarivorans aestuarii strain ZMCS4, a CAZymes producing bacteria isolated from the marine brown algae Clodostephus spongiosus.</title>
        <authorList>
            <person name="Lorente B."/>
            <person name="Cabral C."/>
            <person name="Frias J."/>
            <person name="Faria J."/>
            <person name="Toubarro D."/>
        </authorList>
    </citation>
    <scope>NUCLEOTIDE SEQUENCE [LARGE SCALE GENOMIC DNA]</scope>
    <source>
        <strain evidence="20">ZMCS4</strain>
    </source>
</reference>
<dbReference type="RefSeq" id="WP_329776670.1">
    <property type="nucleotide sequence ID" value="NZ_JAYDYW010000016.1"/>
</dbReference>
<comment type="cofactor">
    <cofactor evidence="18">
        <name>Ca(2+)</name>
        <dbReference type="ChEBI" id="CHEBI:29108"/>
    </cofactor>
    <text evidence="18">Binds 1 Ca(2+) ion per monomer. In the dimeric form the Ca(2+) is bound by different amino acids with binding of each Ca(2+) shared with ligands coming from each monomer. The Ca(2+) ion may have a role in catalysis.</text>
</comment>
<evidence type="ECO:0000256" key="11">
    <source>
        <dbReference type="ARBA" id="ARBA00022729"/>
    </source>
</evidence>
<evidence type="ECO:0000256" key="15">
    <source>
        <dbReference type="ARBA" id="ARBA00023098"/>
    </source>
</evidence>
<keyword evidence="17 18" id="KW-0998">Cell outer membrane</keyword>
<dbReference type="PRINTS" id="PR01486">
    <property type="entry name" value="PHPHLIPASEA1"/>
</dbReference>
<comment type="function">
    <text evidence="18">Hydrolysis of phosphatidylcholine with phospholipase A2 (EC 3.1.1.4) and phospholipase A1 (EC 3.1.1.32) activities.</text>
</comment>
<dbReference type="PANTHER" id="PTHR40457:SF1">
    <property type="entry name" value="PHOSPHOLIPASE A1"/>
    <property type="match status" value="1"/>
</dbReference>
<keyword evidence="8" id="KW-1134">Transmembrane beta strand</keyword>
<keyword evidence="15 18" id="KW-0443">Lipid metabolism</keyword>
<dbReference type="SUPFAM" id="SSF56931">
    <property type="entry name" value="Outer membrane phospholipase A (OMPLA)"/>
    <property type="match status" value="2"/>
</dbReference>
<dbReference type="Pfam" id="PF02253">
    <property type="entry name" value="PLA1"/>
    <property type="match status" value="2"/>
</dbReference>
<evidence type="ECO:0000256" key="6">
    <source>
        <dbReference type="ARBA" id="ARBA00013278"/>
    </source>
</evidence>
<evidence type="ECO:0000256" key="4">
    <source>
        <dbReference type="ARBA" id="ARBA00011702"/>
    </source>
</evidence>
<evidence type="ECO:0000256" key="7">
    <source>
        <dbReference type="ARBA" id="ARBA00021726"/>
    </source>
</evidence>
<comment type="subcellular location">
    <subcellularLocation>
        <location evidence="18">Cell outer membrane</location>
        <topology evidence="18">Multi-pass membrane protein</topology>
    </subcellularLocation>
    <text evidence="18">One of the very few enzymes located there.</text>
</comment>
<evidence type="ECO:0000313" key="19">
    <source>
        <dbReference type="EMBL" id="MEE1675901.1"/>
    </source>
</evidence>
<evidence type="ECO:0000256" key="8">
    <source>
        <dbReference type="ARBA" id="ARBA00022452"/>
    </source>
</evidence>
<keyword evidence="11 18" id="KW-0732">Signal</keyword>
<dbReference type="EC" id="3.1.1.32" evidence="5 18"/>
<dbReference type="EMBL" id="JAYDYW010000016">
    <property type="protein sequence ID" value="MEE1675901.1"/>
    <property type="molecule type" value="Genomic_DNA"/>
</dbReference>
<comment type="catalytic activity">
    <reaction evidence="2 18">
        <text>a 1,2-diacyl-sn-glycero-3-phosphocholine + H2O = a 1-acyl-sn-glycero-3-phosphocholine + a fatty acid + H(+)</text>
        <dbReference type="Rhea" id="RHEA:15801"/>
        <dbReference type="ChEBI" id="CHEBI:15377"/>
        <dbReference type="ChEBI" id="CHEBI:15378"/>
        <dbReference type="ChEBI" id="CHEBI:28868"/>
        <dbReference type="ChEBI" id="CHEBI:57643"/>
        <dbReference type="ChEBI" id="CHEBI:58168"/>
        <dbReference type="EC" id="3.1.1.4"/>
    </reaction>
</comment>
<organism evidence="19 20">
    <name type="scientific">Agarivorans aestuarii</name>
    <dbReference type="NCBI Taxonomy" id="1563703"/>
    <lineage>
        <taxon>Bacteria</taxon>
        <taxon>Pseudomonadati</taxon>
        <taxon>Pseudomonadota</taxon>
        <taxon>Gammaproteobacteria</taxon>
        <taxon>Alteromonadales</taxon>
        <taxon>Alteromonadaceae</taxon>
        <taxon>Agarivorans</taxon>
    </lineage>
</organism>
<protein>
    <recommendedName>
        <fullName evidence="7 18">Phospholipase A1</fullName>
        <ecNumber evidence="5 18">3.1.1.32</ecNumber>
        <ecNumber evidence="6 18">3.1.1.4</ecNumber>
    </recommendedName>
    <alternativeName>
        <fullName evidence="18">Phosphatidylcholine 1-acylhydrolase</fullName>
    </alternativeName>
</protein>
<comment type="catalytic activity">
    <reaction evidence="1 18">
        <text>a 1,2-diacyl-sn-glycero-3-phosphocholine + H2O = a 2-acyl-sn-glycero-3-phosphocholine + a fatty acid + H(+)</text>
        <dbReference type="Rhea" id="RHEA:18689"/>
        <dbReference type="ChEBI" id="CHEBI:15377"/>
        <dbReference type="ChEBI" id="CHEBI:15378"/>
        <dbReference type="ChEBI" id="CHEBI:28868"/>
        <dbReference type="ChEBI" id="CHEBI:57643"/>
        <dbReference type="ChEBI" id="CHEBI:57875"/>
        <dbReference type="EC" id="3.1.1.32"/>
    </reaction>
</comment>
<evidence type="ECO:0000313" key="20">
    <source>
        <dbReference type="Proteomes" id="UP001310248"/>
    </source>
</evidence>
<keyword evidence="10 18" id="KW-0479">Metal-binding</keyword>
<accession>A0ABU7G971</accession>
<dbReference type="Proteomes" id="UP001310248">
    <property type="component" value="Unassembled WGS sequence"/>
</dbReference>
<evidence type="ECO:0000256" key="5">
    <source>
        <dbReference type="ARBA" id="ARBA00013179"/>
    </source>
</evidence>
<keyword evidence="16" id="KW-0472">Membrane</keyword>
<evidence type="ECO:0000256" key="13">
    <source>
        <dbReference type="ARBA" id="ARBA00022837"/>
    </source>
</evidence>
<dbReference type="InterPro" id="IPR003187">
    <property type="entry name" value="PLipase_A1"/>
</dbReference>
<keyword evidence="9" id="KW-0812">Transmembrane</keyword>
<evidence type="ECO:0000256" key="17">
    <source>
        <dbReference type="ARBA" id="ARBA00023237"/>
    </source>
</evidence>
<keyword evidence="14 18" id="KW-0442">Lipid degradation</keyword>
<feature type="signal peptide" evidence="18">
    <location>
        <begin position="1"/>
        <end position="19"/>
    </location>
</feature>
<comment type="subunit">
    <text evidence="4 18">Homodimer; dimerization is reversible, and the dimeric form is the active one.</text>
</comment>
<evidence type="ECO:0000256" key="18">
    <source>
        <dbReference type="RuleBase" id="RU366027"/>
    </source>
</evidence>
<evidence type="ECO:0000256" key="12">
    <source>
        <dbReference type="ARBA" id="ARBA00022801"/>
    </source>
</evidence>
<comment type="caution">
    <text evidence="19">The sequence shown here is derived from an EMBL/GenBank/DDBJ whole genome shotgun (WGS) entry which is preliminary data.</text>
</comment>
<evidence type="ECO:0000256" key="16">
    <source>
        <dbReference type="ARBA" id="ARBA00023136"/>
    </source>
</evidence>
<evidence type="ECO:0000256" key="14">
    <source>
        <dbReference type="ARBA" id="ARBA00022963"/>
    </source>
</evidence>
<keyword evidence="12 18" id="KW-0378">Hydrolase</keyword>
<name>A0ABU7G971_9ALTE</name>
<proteinExistence type="inferred from homology"/>
<comment type="similarity">
    <text evidence="3 18">Belongs to the phospholipase A1 family.</text>
</comment>
<dbReference type="PANTHER" id="PTHR40457">
    <property type="entry name" value="PHOSPHOLIPASE A1"/>
    <property type="match status" value="1"/>
</dbReference>
<feature type="chain" id="PRO_5044975295" description="Phospholipase A1" evidence="18">
    <location>
        <begin position="20"/>
        <end position="539"/>
    </location>
</feature>
<evidence type="ECO:0000256" key="9">
    <source>
        <dbReference type="ARBA" id="ARBA00022692"/>
    </source>
</evidence>
<evidence type="ECO:0000256" key="3">
    <source>
        <dbReference type="ARBA" id="ARBA00010525"/>
    </source>
</evidence>
<keyword evidence="13 18" id="KW-0106">Calcium</keyword>
<dbReference type="Gene3D" id="2.40.230.10">
    <property type="entry name" value="Phospholipase A1"/>
    <property type="match status" value="2"/>
</dbReference>
<dbReference type="InterPro" id="IPR036541">
    <property type="entry name" value="PLipase_A1_sf"/>
</dbReference>
<dbReference type="EC" id="3.1.1.4" evidence="6 18"/>